<accession>A0A6I0LZE6</accession>
<name>A0A6I0LZE6_BACUN</name>
<sequence length="393" mass="44586">MINSIAFANYRIFANEQRLELAPMTVLFGKNNTGKSAVLKLPLLVESALKCKSQEVFSRICNEVVLCDEFRDVVYNKGNRALTIEVTSTQGDELSFSFFVDVLDKSKKTHLESWGLKDANGNNVSYQMNDHQKMVDSNDNEIIFIGITPTPIPEVWMTEALGHFQTENDYISCIRQLPARDYRLSDDIHTFMGTKGENAYEYLISDVVSGNGELLEKVSNWYKKVFDGWSVVIDQSRVPSYSVELQNKNVKNNILDTGAGIGQSLPEIVAIAKTCEKPWQYILEEPETHLHPAAHAEMAEFMVHEVSLDKHKQILVETHSLNFILRLRTLVAKNELDTNDLALYYVKYDEETGASSLKKVMVHEDGSVSDWPSDVFNETYKEAVLLNNAQKNR</sequence>
<dbReference type="PANTHER" id="PTHR43581">
    <property type="entry name" value="ATP/GTP PHOSPHATASE"/>
    <property type="match status" value="1"/>
</dbReference>
<evidence type="ECO:0000313" key="4">
    <source>
        <dbReference type="Proteomes" id="UP000487989"/>
    </source>
</evidence>
<dbReference type="Proteomes" id="UP000487989">
    <property type="component" value="Unassembled WGS sequence"/>
</dbReference>
<dbReference type="PIRSF" id="PIRSF034888">
    <property type="entry name" value="P-loop_UCP034888"/>
    <property type="match status" value="1"/>
</dbReference>
<evidence type="ECO:0000259" key="2">
    <source>
        <dbReference type="Pfam" id="PF13175"/>
    </source>
</evidence>
<dbReference type="Gene3D" id="3.40.50.300">
    <property type="entry name" value="P-loop containing nucleotide triphosphate hydrolases"/>
    <property type="match status" value="1"/>
</dbReference>
<evidence type="ECO:0000313" key="3">
    <source>
        <dbReference type="EMBL" id="KAB4252644.1"/>
    </source>
</evidence>
<dbReference type="PANTHER" id="PTHR43581:SF2">
    <property type="entry name" value="EXCINUCLEASE ATPASE SUBUNIT"/>
    <property type="match status" value="1"/>
</dbReference>
<dbReference type="RefSeq" id="WP_151881691.1">
    <property type="nucleotide sequence ID" value="NZ_WCTH01000029.1"/>
</dbReference>
<proteinExistence type="predicted"/>
<feature type="domain" description="Endonuclease GajA/Old nuclease/RecF-like AAA" evidence="2">
    <location>
        <begin position="1"/>
        <end position="324"/>
    </location>
</feature>
<gene>
    <name evidence="3" type="ORF">GAP48_12230</name>
</gene>
<dbReference type="InterPro" id="IPR027417">
    <property type="entry name" value="P-loop_NTPase"/>
</dbReference>
<dbReference type="InterPro" id="IPR041685">
    <property type="entry name" value="AAA_GajA/Old/RecF-like"/>
</dbReference>
<dbReference type="InterPro" id="IPR051396">
    <property type="entry name" value="Bact_Antivir_Def_Nuclease"/>
</dbReference>
<dbReference type="Pfam" id="PF12476">
    <property type="entry name" value="DUF3696"/>
    <property type="match status" value="1"/>
</dbReference>
<dbReference type="InterPro" id="IPR022532">
    <property type="entry name" value="DUF3696"/>
</dbReference>
<comment type="caution">
    <text evidence="3">The sequence shown here is derived from an EMBL/GenBank/DDBJ whole genome shotgun (WGS) entry which is preliminary data.</text>
</comment>
<dbReference type="AlphaFoldDB" id="A0A6I0LZE6"/>
<protein>
    <submittedName>
        <fullName evidence="3">DUF3696 domain-containing protein</fullName>
    </submittedName>
</protein>
<organism evidence="3 4">
    <name type="scientific">Bacteroides uniformis</name>
    <dbReference type="NCBI Taxonomy" id="820"/>
    <lineage>
        <taxon>Bacteria</taxon>
        <taxon>Pseudomonadati</taxon>
        <taxon>Bacteroidota</taxon>
        <taxon>Bacteroidia</taxon>
        <taxon>Bacteroidales</taxon>
        <taxon>Bacteroidaceae</taxon>
        <taxon>Bacteroides</taxon>
    </lineage>
</organism>
<reference evidence="3 4" key="1">
    <citation type="journal article" date="2019" name="Nat. Med.">
        <title>A library of human gut bacterial isolates paired with longitudinal multiomics data enables mechanistic microbiome research.</title>
        <authorList>
            <person name="Poyet M."/>
            <person name="Groussin M."/>
            <person name="Gibbons S.M."/>
            <person name="Avila-Pacheco J."/>
            <person name="Jiang X."/>
            <person name="Kearney S.M."/>
            <person name="Perrotta A.R."/>
            <person name="Berdy B."/>
            <person name="Zhao S."/>
            <person name="Lieberman T.D."/>
            <person name="Swanson P.K."/>
            <person name="Smith M."/>
            <person name="Roesemann S."/>
            <person name="Alexander J.E."/>
            <person name="Rich S.A."/>
            <person name="Livny J."/>
            <person name="Vlamakis H."/>
            <person name="Clish C."/>
            <person name="Bullock K."/>
            <person name="Deik A."/>
            <person name="Scott J."/>
            <person name="Pierce K.A."/>
            <person name="Xavier R.J."/>
            <person name="Alm E.J."/>
        </authorList>
    </citation>
    <scope>NUCLEOTIDE SEQUENCE [LARGE SCALE GENOMIC DNA]</scope>
    <source>
        <strain evidence="3 4">BIOML-A3</strain>
    </source>
</reference>
<evidence type="ECO:0000259" key="1">
    <source>
        <dbReference type="Pfam" id="PF12476"/>
    </source>
</evidence>
<dbReference type="Pfam" id="PF13175">
    <property type="entry name" value="AAA_15"/>
    <property type="match status" value="1"/>
</dbReference>
<dbReference type="SUPFAM" id="SSF52540">
    <property type="entry name" value="P-loop containing nucleoside triphosphate hydrolases"/>
    <property type="match status" value="1"/>
</dbReference>
<feature type="domain" description="DUF3696" evidence="1">
    <location>
        <begin position="337"/>
        <end position="382"/>
    </location>
</feature>
<dbReference type="InterPro" id="IPR014592">
    <property type="entry name" value="P-loop_UCP034888"/>
</dbReference>
<dbReference type="EMBL" id="WCTJ01000018">
    <property type="protein sequence ID" value="KAB4252644.1"/>
    <property type="molecule type" value="Genomic_DNA"/>
</dbReference>